<dbReference type="EMBL" id="CAJNOH010000415">
    <property type="protein sequence ID" value="CAF1033242.1"/>
    <property type="molecule type" value="Genomic_DNA"/>
</dbReference>
<dbReference type="EMBL" id="CAJOBE010007515">
    <property type="protein sequence ID" value="CAF4038467.1"/>
    <property type="molecule type" value="Genomic_DNA"/>
</dbReference>
<dbReference type="Proteomes" id="UP000663854">
    <property type="component" value="Unassembled WGS sequence"/>
</dbReference>
<dbReference type="AlphaFoldDB" id="A0A819QPK1"/>
<dbReference type="SUPFAM" id="SSF56399">
    <property type="entry name" value="ADP-ribosylation"/>
    <property type="match status" value="1"/>
</dbReference>
<organism evidence="6 8">
    <name type="scientific">Rotaria sordida</name>
    <dbReference type="NCBI Taxonomy" id="392033"/>
    <lineage>
        <taxon>Eukaryota</taxon>
        <taxon>Metazoa</taxon>
        <taxon>Spiralia</taxon>
        <taxon>Gnathifera</taxon>
        <taxon>Rotifera</taxon>
        <taxon>Eurotatoria</taxon>
        <taxon>Bdelloidea</taxon>
        <taxon>Philodinida</taxon>
        <taxon>Philodinidae</taxon>
        <taxon>Rotaria</taxon>
    </lineage>
</organism>
<dbReference type="Proteomes" id="UP000663889">
    <property type="component" value="Unassembled WGS sequence"/>
</dbReference>
<accession>A0A819QPK1</accession>
<dbReference type="Proteomes" id="UP000663823">
    <property type="component" value="Unassembled WGS sequence"/>
</dbReference>
<evidence type="ECO:0000313" key="7">
    <source>
        <dbReference type="Proteomes" id="UP000663870"/>
    </source>
</evidence>
<evidence type="ECO:0000313" key="2">
    <source>
        <dbReference type="EMBL" id="CAF0919302.1"/>
    </source>
</evidence>
<evidence type="ECO:0000313" key="1">
    <source>
        <dbReference type="EMBL" id="CAF0907855.1"/>
    </source>
</evidence>
<evidence type="ECO:0000313" key="8">
    <source>
        <dbReference type="Proteomes" id="UP000663874"/>
    </source>
</evidence>
<dbReference type="PANTHER" id="PTHR36649">
    <property type="entry name" value="UBIQUITIN-LIKE DOMAIN-CONTAINING PROTEIN"/>
    <property type="match status" value="1"/>
</dbReference>
<dbReference type="PANTHER" id="PTHR36649:SF28">
    <property type="entry name" value="UBIQUITIN-LIKE DOMAIN-CONTAINING PROTEIN"/>
    <property type="match status" value="1"/>
</dbReference>
<dbReference type="EMBL" id="CAJNOU010000189">
    <property type="protein sequence ID" value="CAF0907855.1"/>
    <property type="molecule type" value="Genomic_DNA"/>
</dbReference>
<keyword evidence="7" id="KW-1185">Reference proteome</keyword>
<dbReference type="Proteomes" id="UP000663870">
    <property type="component" value="Unassembled WGS sequence"/>
</dbReference>
<evidence type="ECO:0000313" key="5">
    <source>
        <dbReference type="EMBL" id="CAF3916396.1"/>
    </source>
</evidence>
<dbReference type="OrthoDB" id="10047395at2759"/>
<evidence type="ECO:0000313" key="6">
    <source>
        <dbReference type="EMBL" id="CAF4038467.1"/>
    </source>
</evidence>
<gene>
    <name evidence="6" type="ORF">FNK824_LOCUS28041</name>
    <name evidence="4" type="ORF">JXQ802_LOCUS22702</name>
    <name evidence="5" type="ORF">OTI717_LOCUS24579</name>
    <name evidence="3" type="ORF">PYM288_LOCUS16249</name>
    <name evidence="2" type="ORF">RFH988_LOCUS9904</name>
    <name evidence="1" type="ORF">SEV965_LOCUS5981</name>
</gene>
<dbReference type="EMBL" id="CAJNOO010000361">
    <property type="protein sequence ID" value="CAF0919302.1"/>
    <property type="molecule type" value="Genomic_DNA"/>
</dbReference>
<proteinExistence type="predicted"/>
<dbReference type="EMBL" id="CAJOAX010004678">
    <property type="protein sequence ID" value="CAF3916396.1"/>
    <property type="molecule type" value="Genomic_DNA"/>
</dbReference>
<reference evidence="6" key="1">
    <citation type="submission" date="2021-02" db="EMBL/GenBank/DDBJ databases">
        <authorList>
            <person name="Nowell W R."/>
        </authorList>
    </citation>
    <scope>NUCLEOTIDE SEQUENCE</scope>
</reference>
<dbReference type="Proteomes" id="UP000663874">
    <property type="component" value="Unassembled WGS sequence"/>
</dbReference>
<evidence type="ECO:0000313" key="3">
    <source>
        <dbReference type="EMBL" id="CAF1033242.1"/>
    </source>
</evidence>
<name>A0A819QPK1_9BILA</name>
<evidence type="ECO:0000313" key="4">
    <source>
        <dbReference type="EMBL" id="CAF1169313.1"/>
    </source>
</evidence>
<dbReference type="Proteomes" id="UP000663882">
    <property type="component" value="Unassembled WGS sequence"/>
</dbReference>
<dbReference type="EMBL" id="CAJNOL010000696">
    <property type="protein sequence ID" value="CAF1169313.1"/>
    <property type="molecule type" value="Genomic_DNA"/>
</dbReference>
<sequence>MGDITRLNKKQKFRGEITLHPRWNHIYGIGHTYWDGALHDGIDRGPHPYHCPVGWQRYSFYVTDDFQTKFKGWCICYHGTKFSYGLSILLSGLAPAKAAQHGPGIYVSPSIIYTSHPRYSEVKKIESSDEKHFFQDGNYVQFVLQCRVHPNNIKNIDSETLKVSDIIDPNINNDVIEWVIDAKDKSVMDFNDPNSTIICTGLMIRVTDNHPGLLPESHWWLNSHLCPKKGNQHCLLAIDLDELKEQKNNGVECNIVY</sequence>
<protein>
    <submittedName>
        <fullName evidence="6">Uncharacterized protein</fullName>
    </submittedName>
</protein>
<comment type="caution">
    <text evidence="6">The sequence shown here is derived from an EMBL/GenBank/DDBJ whole genome shotgun (WGS) entry which is preliminary data.</text>
</comment>